<dbReference type="GO" id="GO:0006535">
    <property type="term" value="P:cysteine biosynthetic process from serine"/>
    <property type="evidence" value="ECO:0007669"/>
    <property type="project" value="InterPro"/>
</dbReference>
<reference evidence="4 5" key="1">
    <citation type="submission" date="2020-05" db="EMBL/GenBank/DDBJ databases">
        <title>Complete genome sequence of Deefgea sp. D17.</title>
        <authorList>
            <person name="Bae J.-W."/>
            <person name="Han J.E."/>
        </authorList>
    </citation>
    <scope>NUCLEOTIDE SEQUENCE [LARGE SCALE GENOMIC DNA]</scope>
    <source>
        <strain evidence="4 5">D17</strain>
    </source>
</reference>
<dbReference type="InterPro" id="IPR011004">
    <property type="entry name" value="Trimer_LpxA-like_sf"/>
</dbReference>
<dbReference type="InterPro" id="IPR005881">
    <property type="entry name" value="Ser_O-AcTrfase"/>
</dbReference>
<accession>A0A6M8STZ6</accession>
<keyword evidence="3" id="KW-0012">Acyltransferase</keyword>
<dbReference type="Proteomes" id="UP000504844">
    <property type="component" value="Chromosome"/>
</dbReference>
<dbReference type="InterPro" id="IPR018357">
    <property type="entry name" value="Hexapep_transf_CS"/>
</dbReference>
<dbReference type="Pfam" id="PF00132">
    <property type="entry name" value="Hexapep"/>
    <property type="match status" value="1"/>
</dbReference>
<name>A0A6M8STZ6_9NEIS</name>
<dbReference type="EMBL" id="CP054143">
    <property type="protein sequence ID" value="QKJ68161.1"/>
    <property type="molecule type" value="Genomic_DNA"/>
</dbReference>
<evidence type="ECO:0000256" key="2">
    <source>
        <dbReference type="ARBA" id="ARBA00022737"/>
    </source>
</evidence>
<dbReference type="Gene3D" id="2.160.10.10">
    <property type="entry name" value="Hexapeptide repeat proteins"/>
    <property type="match status" value="1"/>
</dbReference>
<gene>
    <name evidence="4" type="ORF">HQN60_09160</name>
</gene>
<dbReference type="GO" id="GO:0009001">
    <property type="term" value="F:serine O-acetyltransferase activity"/>
    <property type="evidence" value="ECO:0007669"/>
    <property type="project" value="InterPro"/>
</dbReference>
<proteinExistence type="predicted"/>
<dbReference type="PROSITE" id="PS00101">
    <property type="entry name" value="HEXAPEP_TRANSFERASES"/>
    <property type="match status" value="1"/>
</dbReference>
<dbReference type="SUPFAM" id="SSF51161">
    <property type="entry name" value="Trimeric LpxA-like enzymes"/>
    <property type="match status" value="1"/>
</dbReference>
<dbReference type="InterPro" id="IPR001451">
    <property type="entry name" value="Hexapep"/>
</dbReference>
<evidence type="ECO:0000313" key="5">
    <source>
        <dbReference type="Proteomes" id="UP000504844"/>
    </source>
</evidence>
<protein>
    <submittedName>
        <fullName evidence="4">Serine acetyltransferase</fullName>
    </submittedName>
</protein>
<dbReference type="PIRSF" id="PIRSF000441">
    <property type="entry name" value="CysE"/>
    <property type="match status" value="1"/>
</dbReference>
<keyword evidence="5" id="KW-1185">Reference proteome</keyword>
<keyword evidence="1 4" id="KW-0808">Transferase</keyword>
<evidence type="ECO:0000256" key="1">
    <source>
        <dbReference type="ARBA" id="ARBA00022679"/>
    </source>
</evidence>
<evidence type="ECO:0000313" key="4">
    <source>
        <dbReference type="EMBL" id="QKJ68161.1"/>
    </source>
</evidence>
<dbReference type="PANTHER" id="PTHR42811">
    <property type="entry name" value="SERINE ACETYLTRANSFERASE"/>
    <property type="match status" value="1"/>
</dbReference>
<keyword evidence="2" id="KW-0677">Repeat</keyword>
<dbReference type="GO" id="GO:0005737">
    <property type="term" value="C:cytoplasm"/>
    <property type="evidence" value="ECO:0007669"/>
    <property type="project" value="InterPro"/>
</dbReference>
<dbReference type="KEGG" id="dee:HQN60_09160"/>
<evidence type="ECO:0000256" key="3">
    <source>
        <dbReference type="ARBA" id="ARBA00023315"/>
    </source>
</evidence>
<sequence>MKLYRLANFLSRNNIPVLPKLIYYFNRVVFSVVLPASTQIGKNVILGYQGLGIVIHPRVIIGDGVVIGTNVTIGGRSKIYAVPIIGNDTVIGSGAKILGPIKVGHHVDIGANAVVINDVPDYAVVVGVPAKVIRIKNKL</sequence>
<organism evidence="4 5">
    <name type="scientific">Deefgea piscis</name>
    <dbReference type="NCBI Taxonomy" id="2739061"/>
    <lineage>
        <taxon>Bacteria</taxon>
        <taxon>Pseudomonadati</taxon>
        <taxon>Pseudomonadota</taxon>
        <taxon>Betaproteobacteria</taxon>
        <taxon>Neisseriales</taxon>
        <taxon>Chitinibacteraceae</taxon>
        <taxon>Deefgea</taxon>
    </lineage>
</organism>
<dbReference type="AlphaFoldDB" id="A0A6M8STZ6"/>